<name>A0A1W1UZ52_9DEIO</name>
<dbReference type="STRING" id="695939.SAMN00790413_03797"/>
<sequence>MFATSWLKLRTRFRLCAGDQGRDQGVGSALGIRTVVGVLQAHRQGVEHQAHQFEGSEALTHVGFVQNRIQAHGTAVGTVHLPRGLRRVLQRSEVVFALQPLAWIWGRFAAAPFPVSK</sequence>
<proteinExistence type="predicted"/>
<reference evidence="1 2" key="1">
    <citation type="submission" date="2017-04" db="EMBL/GenBank/DDBJ databases">
        <authorList>
            <person name="Afonso C.L."/>
            <person name="Miller P.J."/>
            <person name="Scott M.A."/>
            <person name="Spackman E."/>
            <person name="Goraichik I."/>
            <person name="Dimitrov K.M."/>
            <person name="Suarez D.L."/>
            <person name="Swayne D.E."/>
        </authorList>
    </citation>
    <scope>NUCLEOTIDE SEQUENCE [LARGE SCALE GENOMIC DNA]</scope>
    <source>
        <strain evidence="1 2">KR-140</strain>
    </source>
</reference>
<organism evidence="1 2">
    <name type="scientific">Deinococcus hopiensis KR-140</name>
    <dbReference type="NCBI Taxonomy" id="695939"/>
    <lineage>
        <taxon>Bacteria</taxon>
        <taxon>Thermotogati</taxon>
        <taxon>Deinococcota</taxon>
        <taxon>Deinococci</taxon>
        <taxon>Deinococcales</taxon>
        <taxon>Deinococcaceae</taxon>
        <taxon>Deinococcus</taxon>
    </lineage>
</organism>
<protein>
    <submittedName>
        <fullName evidence="1">Uncharacterized protein</fullName>
    </submittedName>
</protein>
<keyword evidence="2" id="KW-1185">Reference proteome</keyword>
<dbReference type="AlphaFoldDB" id="A0A1W1UZ52"/>
<dbReference type="RefSeq" id="WP_139806759.1">
    <property type="nucleotide sequence ID" value="NZ_FWWU01000008.1"/>
</dbReference>
<evidence type="ECO:0000313" key="2">
    <source>
        <dbReference type="Proteomes" id="UP000192582"/>
    </source>
</evidence>
<dbReference type="Proteomes" id="UP000192582">
    <property type="component" value="Unassembled WGS sequence"/>
</dbReference>
<accession>A0A1W1UZ52</accession>
<gene>
    <name evidence="1" type="ORF">SAMN00790413_03797</name>
</gene>
<dbReference type="EMBL" id="FWWU01000008">
    <property type="protein sequence ID" value="SMB86398.1"/>
    <property type="molecule type" value="Genomic_DNA"/>
</dbReference>
<evidence type="ECO:0000313" key="1">
    <source>
        <dbReference type="EMBL" id="SMB86398.1"/>
    </source>
</evidence>